<reference evidence="2 3" key="1">
    <citation type="submission" date="2019-03" db="EMBL/GenBank/DDBJ databases">
        <title>Single cell metagenomics reveals metabolic interactions within the superorganism composed of flagellate Streblomastix strix and complex community of Bacteroidetes bacteria on its surface.</title>
        <authorList>
            <person name="Treitli S.C."/>
            <person name="Kolisko M."/>
            <person name="Husnik F."/>
            <person name="Keeling P."/>
            <person name="Hampl V."/>
        </authorList>
    </citation>
    <scope>NUCLEOTIDE SEQUENCE [LARGE SCALE GENOMIC DNA]</scope>
    <source>
        <strain evidence="2">ST1C</strain>
    </source>
</reference>
<feature type="non-terminal residue" evidence="2">
    <location>
        <position position="208"/>
    </location>
</feature>
<evidence type="ECO:0000313" key="2">
    <source>
        <dbReference type="EMBL" id="KAA6353637.1"/>
    </source>
</evidence>
<sequence length="208" mass="23357">MDSDRMTAERSYRPLPTEKLIPRQVQRKYRPTFHLAMQMNQMDLDEITANENNNEQANDNKTGGQQNNQGSNNEDQLEPDNGNTKLGEIGSSHTTHFEQELRNPNIQQPNSQLPLNITPPELSQVKGKVVVPKQMMKPTNEHDTRSKTGQLKSVLNKSFGSLEARANSDTLNHFVPQQGRRKKADVASFIEDQSAKHPKGNKTSAGSK</sequence>
<dbReference type="AlphaFoldDB" id="A0A5J4T5W5"/>
<name>A0A5J4T5W5_9EUKA</name>
<evidence type="ECO:0000256" key="1">
    <source>
        <dbReference type="SAM" id="MobiDB-lite"/>
    </source>
</evidence>
<feature type="compositionally biased region" description="Low complexity" evidence="1">
    <location>
        <begin position="49"/>
        <end position="73"/>
    </location>
</feature>
<feature type="compositionally biased region" description="Basic and acidic residues" evidence="1">
    <location>
        <begin position="1"/>
        <end position="12"/>
    </location>
</feature>
<organism evidence="2 3">
    <name type="scientific">Streblomastix strix</name>
    <dbReference type="NCBI Taxonomy" id="222440"/>
    <lineage>
        <taxon>Eukaryota</taxon>
        <taxon>Metamonada</taxon>
        <taxon>Preaxostyla</taxon>
        <taxon>Oxymonadida</taxon>
        <taxon>Streblomastigidae</taxon>
        <taxon>Streblomastix</taxon>
    </lineage>
</organism>
<dbReference type="Proteomes" id="UP000324800">
    <property type="component" value="Unassembled WGS sequence"/>
</dbReference>
<feature type="region of interest" description="Disordered" evidence="1">
    <location>
        <begin position="167"/>
        <end position="208"/>
    </location>
</feature>
<feature type="region of interest" description="Disordered" evidence="1">
    <location>
        <begin position="1"/>
        <end position="26"/>
    </location>
</feature>
<feature type="region of interest" description="Disordered" evidence="1">
    <location>
        <begin position="40"/>
        <end position="90"/>
    </location>
</feature>
<accession>A0A5J4T5W5</accession>
<proteinExistence type="predicted"/>
<evidence type="ECO:0000313" key="3">
    <source>
        <dbReference type="Proteomes" id="UP000324800"/>
    </source>
</evidence>
<gene>
    <name evidence="2" type="ORF">EZS28_050836</name>
</gene>
<comment type="caution">
    <text evidence="2">The sequence shown here is derived from an EMBL/GenBank/DDBJ whole genome shotgun (WGS) entry which is preliminary data.</text>
</comment>
<protein>
    <submittedName>
        <fullName evidence="2">Uncharacterized protein</fullName>
    </submittedName>
</protein>
<dbReference type="EMBL" id="SNRW01037732">
    <property type="protein sequence ID" value="KAA6353637.1"/>
    <property type="molecule type" value="Genomic_DNA"/>
</dbReference>